<feature type="region of interest" description="Disordered" evidence="2">
    <location>
        <begin position="1"/>
        <end position="46"/>
    </location>
</feature>
<keyword evidence="5" id="KW-1185">Reference proteome</keyword>
<feature type="region of interest" description="Disordered" evidence="2">
    <location>
        <begin position="86"/>
        <end position="109"/>
    </location>
</feature>
<reference evidence="4 5" key="1">
    <citation type="submission" date="2015-01" db="EMBL/GenBank/DDBJ databases">
        <title>The Genome Sequence of Cryptococcus gattii Ram5.</title>
        <authorList>
            <consortium name="The Broad Institute Genomics Platform"/>
            <person name="Cuomo C."/>
            <person name="Litvintseva A."/>
            <person name="Chen Y."/>
            <person name="Heitman J."/>
            <person name="Sun S."/>
            <person name="Springer D."/>
            <person name="Dromer F."/>
            <person name="Young S."/>
            <person name="Zeng Q."/>
            <person name="Gargeya S."/>
            <person name="Abouelleil A."/>
            <person name="Alvarado L."/>
            <person name="Chapman S.B."/>
            <person name="Gainer-Dewar J."/>
            <person name="Goldberg J."/>
            <person name="Griggs A."/>
            <person name="Gujja S."/>
            <person name="Hansen M."/>
            <person name="Howarth C."/>
            <person name="Imamovic A."/>
            <person name="Larimer J."/>
            <person name="Murphy C."/>
            <person name="Naylor J."/>
            <person name="Pearson M."/>
            <person name="Priest M."/>
            <person name="Roberts A."/>
            <person name="Saif S."/>
            <person name="Shea T."/>
            <person name="Sykes S."/>
            <person name="Wortman J."/>
            <person name="Nusbaum C."/>
            <person name="Birren B."/>
        </authorList>
    </citation>
    <scope>NUCLEOTIDE SEQUENCE [LARGE SCALE GENOMIC DNA]</scope>
    <source>
        <strain evidence="4 5">Ram5</strain>
    </source>
</reference>
<evidence type="ECO:0000259" key="3">
    <source>
        <dbReference type="Pfam" id="PF01138"/>
    </source>
</evidence>
<dbReference type="EMBL" id="KN847901">
    <property type="protein sequence ID" value="KIR40983.1"/>
    <property type="molecule type" value="Genomic_DNA"/>
</dbReference>
<sequence length="109" mass="11720">MATSRVEILNDGGLRQDARRPYELRSTSFQLSTHPSSDGSSTATQGLTTVIVSVFGPREPRNRSLASHDRAVVSVEVGVVPWAAGAGARRTRGDKRSELQSGKRLNLSS</sequence>
<dbReference type="GO" id="GO:0071051">
    <property type="term" value="P:poly(A)-dependent snoRNA 3'-end processing"/>
    <property type="evidence" value="ECO:0007669"/>
    <property type="project" value="TreeGrafter"/>
</dbReference>
<dbReference type="Pfam" id="PF01138">
    <property type="entry name" value="RNase_PH"/>
    <property type="match status" value="1"/>
</dbReference>
<dbReference type="GO" id="GO:0034475">
    <property type="term" value="P:U4 snRNA 3'-end processing"/>
    <property type="evidence" value="ECO:0007669"/>
    <property type="project" value="TreeGrafter"/>
</dbReference>
<dbReference type="InterPro" id="IPR020568">
    <property type="entry name" value="Ribosomal_Su5_D2-typ_SF"/>
</dbReference>
<dbReference type="GO" id="GO:0016075">
    <property type="term" value="P:rRNA catabolic process"/>
    <property type="evidence" value="ECO:0007669"/>
    <property type="project" value="TreeGrafter"/>
</dbReference>
<organism evidence="4 5">
    <name type="scientific">Cryptococcus deuterogattii Ram5</name>
    <dbReference type="NCBI Taxonomy" id="1296110"/>
    <lineage>
        <taxon>Eukaryota</taxon>
        <taxon>Fungi</taxon>
        <taxon>Dikarya</taxon>
        <taxon>Basidiomycota</taxon>
        <taxon>Agaricomycotina</taxon>
        <taxon>Tremellomycetes</taxon>
        <taxon>Tremellales</taxon>
        <taxon>Cryptococcaceae</taxon>
        <taxon>Cryptococcus</taxon>
        <taxon>Cryptococcus gattii species complex</taxon>
    </lineage>
</organism>
<dbReference type="PANTHER" id="PTHR11953">
    <property type="entry name" value="EXOSOME COMPLEX COMPONENT"/>
    <property type="match status" value="1"/>
</dbReference>
<evidence type="ECO:0000256" key="2">
    <source>
        <dbReference type="SAM" id="MobiDB-lite"/>
    </source>
</evidence>
<dbReference type="SUPFAM" id="SSF54211">
    <property type="entry name" value="Ribosomal protein S5 domain 2-like"/>
    <property type="match status" value="1"/>
</dbReference>
<dbReference type="InterPro" id="IPR001247">
    <property type="entry name" value="ExoRNase_PH_dom1"/>
</dbReference>
<dbReference type="Gene3D" id="3.30.230.70">
    <property type="entry name" value="GHMP Kinase, N-terminal domain"/>
    <property type="match status" value="1"/>
</dbReference>
<gene>
    <name evidence="4" type="ORF">I313_02931</name>
</gene>
<dbReference type="GO" id="GO:0005730">
    <property type="term" value="C:nucleolus"/>
    <property type="evidence" value="ECO:0007669"/>
    <property type="project" value="TreeGrafter"/>
</dbReference>
<dbReference type="OrthoDB" id="437922at2759"/>
<feature type="compositionally biased region" description="Polar residues" evidence="2">
    <location>
        <begin position="25"/>
        <end position="46"/>
    </location>
</feature>
<dbReference type="PANTHER" id="PTHR11953:SF0">
    <property type="entry name" value="EXOSOME COMPLEX COMPONENT RRP41"/>
    <property type="match status" value="1"/>
</dbReference>
<name>A0A0D0TYJ4_9TREE</name>
<evidence type="ECO:0000256" key="1">
    <source>
        <dbReference type="ARBA" id="ARBA00006678"/>
    </source>
</evidence>
<dbReference type="GO" id="GO:0071028">
    <property type="term" value="P:nuclear mRNA surveillance"/>
    <property type="evidence" value="ECO:0007669"/>
    <property type="project" value="TreeGrafter"/>
</dbReference>
<dbReference type="GO" id="GO:0003723">
    <property type="term" value="F:RNA binding"/>
    <property type="evidence" value="ECO:0007669"/>
    <property type="project" value="TreeGrafter"/>
</dbReference>
<proteinExistence type="inferred from homology"/>
<accession>A0A0D0TYJ4</accession>
<dbReference type="GO" id="GO:0000177">
    <property type="term" value="C:cytoplasmic exosome (RNase complex)"/>
    <property type="evidence" value="ECO:0007669"/>
    <property type="project" value="TreeGrafter"/>
</dbReference>
<dbReference type="Proteomes" id="UP000053392">
    <property type="component" value="Unassembled WGS sequence"/>
</dbReference>
<evidence type="ECO:0000313" key="5">
    <source>
        <dbReference type="Proteomes" id="UP000053392"/>
    </source>
</evidence>
<evidence type="ECO:0000313" key="4">
    <source>
        <dbReference type="EMBL" id="KIR40983.1"/>
    </source>
</evidence>
<dbReference type="AlphaFoldDB" id="A0A0D0TYJ4"/>
<dbReference type="InterPro" id="IPR027408">
    <property type="entry name" value="PNPase/RNase_PH_dom_sf"/>
</dbReference>
<protein>
    <submittedName>
        <fullName evidence="4">Unplaced genomic scaffold supercont1.6, whole genome shotgun sequence</fullName>
    </submittedName>
</protein>
<dbReference type="GO" id="GO:0000176">
    <property type="term" value="C:nuclear exosome (RNase complex)"/>
    <property type="evidence" value="ECO:0007669"/>
    <property type="project" value="UniProtKB-ARBA"/>
</dbReference>
<feature type="compositionally biased region" description="Basic and acidic residues" evidence="2">
    <location>
        <begin position="14"/>
        <end position="23"/>
    </location>
</feature>
<comment type="similarity">
    <text evidence="1">Belongs to the RNase PH family.</text>
</comment>
<feature type="domain" description="Exoribonuclease phosphorolytic" evidence="3">
    <location>
        <begin position="23"/>
        <end position="99"/>
    </location>
</feature>
<dbReference type="InterPro" id="IPR050080">
    <property type="entry name" value="RNase_PH"/>
</dbReference>
<dbReference type="HOGENOM" id="CLU_2183825_0_0_1"/>